<reference evidence="17" key="1">
    <citation type="submission" date="2021-03" db="EMBL/GenBank/DDBJ databases">
        <title>Draft genome sequence of rust myrtle Austropuccinia psidii MF-1, a brazilian biotype.</title>
        <authorList>
            <person name="Quecine M.C."/>
            <person name="Pachon D.M.R."/>
            <person name="Bonatelli M.L."/>
            <person name="Correr F.H."/>
            <person name="Franceschini L.M."/>
            <person name="Leite T.F."/>
            <person name="Margarido G.R.A."/>
            <person name="Almeida C.A."/>
            <person name="Ferrarezi J.A."/>
            <person name="Labate C.A."/>
        </authorList>
    </citation>
    <scope>NUCLEOTIDE SEQUENCE</scope>
    <source>
        <strain evidence="17">MF-1</strain>
    </source>
</reference>
<evidence type="ECO:0000256" key="10">
    <source>
        <dbReference type="ARBA" id="ARBA00022918"/>
    </source>
</evidence>
<dbReference type="InterPro" id="IPR043502">
    <property type="entry name" value="DNA/RNA_pol_sf"/>
</dbReference>
<keyword evidence="6" id="KW-0378">Hydrolase</keyword>
<dbReference type="GO" id="GO:0003723">
    <property type="term" value="F:RNA binding"/>
    <property type="evidence" value="ECO:0007669"/>
    <property type="project" value="UniProtKB-KW"/>
</dbReference>
<dbReference type="GO" id="GO:0006310">
    <property type="term" value="P:DNA recombination"/>
    <property type="evidence" value="ECO:0007669"/>
    <property type="project" value="UniProtKB-KW"/>
</dbReference>
<evidence type="ECO:0000256" key="3">
    <source>
        <dbReference type="ARBA" id="ARBA00022722"/>
    </source>
</evidence>
<dbReference type="Pfam" id="PF07727">
    <property type="entry name" value="RVT_2"/>
    <property type="match status" value="1"/>
</dbReference>
<keyword evidence="8" id="KW-0694">RNA-binding</keyword>
<keyword evidence="10" id="KW-0695">RNA-directed DNA polymerase</keyword>
<dbReference type="Gene3D" id="3.30.420.10">
    <property type="entry name" value="Ribonuclease H-like superfamily/Ribonuclease H"/>
    <property type="match status" value="1"/>
</dbReference>
<organism evidence="17 18">
    <name type="scientific">Austropuccinia psidii MF-1</name>
    <dbReference type="NCBI Taxonomy" id="1389203"/>
    <lineage>
        <taxon>Eukaryota</taxon>
        <taxon>Fungi</taxon>
        <taxon>Dikarya</taxon>
        <taxon>Basidiomycota</taxon>
        <taxon>Pucciniomycotina</taxon>
        <taxon>Pucciniomycetes</taxon>
        <taxon>Pucciniales</taxon>
        <taxon>Sphaerophragmiaceae</taxon>
        <taxon>Austropuccinia</taxon>
    </lineage>
</organism>
<keyword evidence="1" id="KW-0815">Transposition</keyword>
<evidence type="ECO:0000256" key="1">
    <source>
        <dbReference type="ARBA" id="ARBA00022578"/>
    </source>
</evidence>
<evidence type="ECO:0000256" key="14">
    <source>
        <dbReference type="ARBA" id="ARBA00048173"/>
    </source>
</evidence>
<evidence type="ECO:0000259" key="16">
    <source>
        <dbReference type="PROSITE" id="PS50994"/>
    </source>
</evidence>
<protein>
    <recommendedName>
        <fullName evidence="16">Integrase catalytic domain-containing protein</fullName>
    </recommendedName>
</protein>
<dbReference type="InterPro" id="IPR012337">
    <property type="entry name" value="RNaseH-like_sf"/>
</dbReference>
<keyword evidence="11" id="KW-0239">DNA-directed DNA polymerase</keyword>
<dbReference type="GO" id="GO:0046872">
    <property type="term" value="F:metal ion binding"/>
    <property type="evidence" value="ECO:0007669"/>
    <property type="project" value="UniProtKB-KW"/>
</dbReference>
<sequence>MPEKPSTSQTSHIPILDGRNYTLWSIMMDVELSARGLRDVCHSDAPSSTEPSSLSTWNQANIEAVQLILSRLHQEIIISIVDGLTVKSAKALWSKITIKFASQTVTNRGRTWVRWECLKFTGNIEEYIKECSSILFDIAGIGICLPPDIMAYSILGNICRDSSQYDHVIDSMVLSMNANINPQQVLDKLSELLRHKNAKKDSQRTTIKEENDNSALLTTSNQFPYKLTYICKDGKHNIKNTTHKAENYWAEHPELRPPPRNRFKKKTSEAETHQTGLEALLSDADNTILTPFSLVVDCGATHHMFNSRSLFSNFTESSGEKISTSDPSSSLICKVSLLDLCKAPITITRNGPTFHLSHNNQIFLLGQLINKLMVVFFDQPTIHLTEKNSNPPWHSRLGHPSNQVLKSLGLKPIDNPCDTCARGKMTALPFKGHFIEVHKSLDCLHLDVVGPISPPSKSGHRYFLTIVDQHTSFKITRFLKNKSDVYEEFVSQKSLMENIQDRKIKRILTDGGGEFVNHQFKTLAAKSGFIHSVSPPHTPEHNSFTERANRTLLDKARCLLLTSNLPSCYWAEAVNTATHLVNIIPTPSRNNQSPYFLWTGVSPKIRMIRTFGCKVIFHIPKHQRTWKLAPTGKIGILLGFTNKSAYRILKLDNKKVYTSRHVNFFENSFPSLENSEESNSMTSNISWNNFLEEEEIYYDCLEETEDPVPINEDHSEVESVLSNQSNTEPERKKIRVIGPRHPTLINSDISEMNILPYSRRPATHLTHSDPCTYNEAIKSEESATWIQAVTKELENMKKLDVWEEIPIKEEYKLIGTTWVFKTKHNEKYEILEHKARLCAQGFSQTPGIDFSKTFAPTGRLNSLRTLISHAASTGLKFEQLDIKSAFLNAPLEDKVYLAIPQGLDRDKRNVCLRLKKAIYGLRQAPLAWYRRLSDWLTNWGFKVSKADSCVFHYNGDEPIWLFIHVDDIGIFGKNLTKFKTAIETEFSTKMLGLADLMLGIKITHEENSITLSQCHYIDALLDLYGMTNCKPVATALIPNTHLEAPSVQDREAFLSLNVNYRSAIGSLSYLSTATRPDLSFSVSALSQFLESPGIQHWQAFLHILKYLKGTSTIRLTYCRDNQDPPTAYSDADWGNCRVSRRSVTGYLITIHNNLVIWKTRKQPTVSLSSAEAEYKALTDLACELMWFKQLCKEISINTEDKPIVVHEDNQGCIDTANGDCNTNSRRMKHVDIQLHFIREVISSSIIRLIYTPTTSMLADFLTKAVCRPALQKTMNCLRLSRMVDRGDVKMTDLSQSVSN</sequence>
<feature type="domain" description="Integrase catalytic" evidence="16">
    <location>
        <begin position="425"/>
        <end position="602"/>
    </location>
</feature>
<keyword evidence="3" id="KW-0540">Nuclease</keyword>
<proteinExistence type="predicted"/>
<keyword evidence="11" id="KW-0808">Transferase</keyword>
<evidence type="ECO:0000256" key="6">
    <source>
        <dbReference type="ARBA" id="ARBA00022801"/>
    </source>
</evidence>
<dbReference type="Pfam" id="PF25597">
    <property type="entry name" value="SH3_retrovirus"/>
    <property type="match status" value="1"/>
</dbReference>
<keyword evidence="5" id="KW-0255">Endonuclease</keyword>
<evidence type="ECO:0000256" key="7">
    <source>
        <dbReference type="ARBA" id="ARBA00022842"/>
    </source>
</evidence>
<dbReference type="GO" id="GO:0005634">
    <property type="term" value="C:nucleus"/>
    <property type="evidence" value="ECO:0007669"/>
    <property type="project" value="UniProtKB-ARBA"/>
</dbReference>
<dbReference type="Pfam" id="PF14223">
    <property type="entry name" value="Retrotran_gag_2"/>
    <property type="match status" value="1"/>
</dbReference>
<dbReference type="InterPro" id="IPR036397">
    <property type="entry name" value="RNaseH_sf"/>
</dbReference>
<dbReference type="CDD" id="cd09272">
    <property type="entry name" value="RNase_HI_RT_Ty1"/>
    <property type="match status" value="1"/>
</dbReference>
<dbReference type="InterPro" id="IPR057670">
    <property type="entry name" value="SH3_retrovirus"/>
</dbReference>
<evidence type="ECO:0000313" key="18">
    <source>
        <dbReference type="Proteomes" id="UP000765509"/>
    </source>
</evidence>
<keyword evidence="9" id="KW-0229">DNA integration</keyword>
<keyword evidence="18" id="KW-1185">Reference proteome</keyword>
<comment type="caution">
    <text evidence="17">The sequence shown here is derived from an EMBL/GenBank/DDBJ whole genome shotgun (WGS) entry which is preliminary data.</text>
</comment>
<gene>
    <name evidence="17" type="ORF">O181_074691</name>
</gene>
<evidence type="ECO:0000256" key="4">
    <source>
        <dbReference type="ARBA" id="ARBA00022723"/>
    </source>
</evidence>
<keyword evidence="7" id="KW-0460">Magnesium</keyword>
<evidence type="ECO:0000256" key="8">
    <source>
        <dbReference type="ARBA" id="ARBA00022884"/>
    </source>
</evidence>
<comment type="catalytic activity">
    <reaction evidence="15">
        <text>DNA(n) + a 2'-deoxyribonucleoside 5'-triphosphate = DNA(n+1) + diphosphate</text>
        <dbReference type="Rhea" id="RHEA:22508"/>
        <dbReference type="Rhea" id="RHEA-COMP:17339"/>
        <dbReference type="Rhea" id="RHEA-COMP:17340"/>
        <dbReference type="ChEBI" id="CHEBI:33019"/>
        <dbReference type="ChEBI" id="CHEBI:61560"/>
        <dbReference type="ChEBI" id="CHEBI:173112"/>
        <dbReference type="EC" id="2.7.7.7"/>
    </reaction>
</comment>
<keyword evidence="2" id="KW-0548">Nucleotidyltransferase</keyword>
<dbReference type="InterPro" id="IPR013103">
    <property type="entry name" value="RVT_2"/>
</dbReference>
<evidence type="ECO:0000256" key="9">
    <source>
        <dbReference type="ARBA" id="ARBA00022908"/>
    </source>
</evidence>
<accession>A0A9Q3F719</accession>
<dbReference type="GO" id="GO:0015074">
    <property type="term" value="P:DNA integration"/>
    <property type="evidence" value="ECO:0007669"/>
    <property type="project" value="UniProtKB-KW"/>
</dbReference>
<dbReference type="PROSITE" id="PS50994">
    <property type="entry name" value="INTEGRASE"/>
    <property type="match status" value="1"/>
</dbReference>
<dbReference type="Proteomes" id="UP000765509">
    <property type="component" value="Unassembled WGS sequence"/>
</dbReference>
<dbReference type="GO" id="GO:0016787">
    <property type="term" value="F:hydrolase activity"/>
    <property type="evidence" value="ECO:0007669"/>
    <property type="project" value="UniProtKB-KW"/>
</dbReference>
<evidence type="ECO:0000256" key="12">
    <source>
        <dbReference type="ARBA" id="ARBA00023172"/>
    </source>
</evidence>
<keyword evidence="4" id="KW-0479">Metal-binding</keyword>
<name>A0A9Q3F719_9BASI</name>
<evidence type="ECO:0000256" key="11">
    <source>
        <dbReference type="ARBA" id="ARBA00022932"/>
    </source>
</evidence>
<evidence type="ECO:0000256" key="2">
    <source>
        <dbReference type="ARBA" id="ARBA00022695"/>
    </source>
</evidence>
<comment type="catalytic activity">
    <reaction evidence="14">
        <text>DNA(n) + a 2'-deoxyribonucleoside 5'-triphosphate = DNA(n+1) + diphosphate</text>
        <dbReference type="Rhea" id="RHEA:22508"/>
        <dbReference type="Rhea" id="RHEA-COMP:17339"/>
        <dbReference type="Rhea" id="RHEA-COMP:17340"/>
        <dbReference type="ChEBI" id="CHEBI:33019"/>
        <dbReference type="ChEBI" id="CHEBI:61560"/>
        <dbReference type="ChEBI" id="CHEBI:173112"/>
        <dbReference type="EC" id="2.7.7.49"/>
    </reaction>
</comment>
<evidence type="ECO:0000256" key="13">
    <source>
        <dbReference type="ARBA" id="ARBA00023268"/>
    </source>
</evidence>
<evidence type="ECO:0000313" key="17">
    <source>
        <dbReference type="EMBL" id="MBW0534976.1"/>
    </source>
</evidence>
<dbReference type="GO" id="GO:0003887">
    <property type="term" value="F:DNA-directed DNA polymerase activity"/>
    <property type="evidence" value="ECO:0007669"/>
    <property type="project" value="UniProtKB-KW"/>
</dbReference>
<dbReference type="InterPro" id="IPR001584">
    <property type="entry name" value="Integrase_cat-core"/>
</dbReference>
<dbReference type="GO" id="GO:0032196">
    <property type="term" value="P:transposition"/>
    <property type="evidence" value="ECO:0007669"/>
    <property type="project" value="UniProtKB-KW"/>
</dbReference>
<dbReference type="GO" id="GO:0003964">
    <property type="term" value="F:RNA-directed DNA polymerase activity"/>
    <property type="evidence" value="ECO:0007669"/>
    <property type="project" value="UniProtKB-KW"/>
</dbReference>
<dbReference type="EMBL" id="AVOT02039855">
    <property type="protein sequence ID" value="MBW0534976.1"/>
    <property type="molecule type" value="Genomic_DNA"/>
</dbReference>
<dbReference type="SUPFAM" id="SSF56672">
    <property type="entry name" value="DNA/RNA polymerases"/>
    <property type="match status" value="1"/>
</dbReference>
<keyword evidence="12" id="KW-0233">DNA recombination</keyword>
<dbReference type="PANTHER" id="PTHR42648">
    <property type="entry name" value="TRANSPOSASE, PUTATIVE-RELATED"/>
    <property type="match status" value="1"/>
</dbReference>
<dbReference type="GO" id="GO:0004519">
    <property type="term" value="F:endonuclease activity"/>
    <property type="evidence" value="ECO:0007669"/>
    <property type="project" value="UniProtKB-KW"/>
</dbReference>
<keyword evidence="13" id="KW-0511">Multifunctional enzyme</keyword>
<dbReference type="PANTHER" id="PTHR42648:SF11">
    <property type="entry name" value="TRANSPOSON TY4-P GAG-POL POLYPROTEIN"/>
    <property type="match status" value="1"/>
</dbReference>
<dbReference type="SUPFAM" id="SSF53098">
    <property type="entry name" value="Ribonuclease H-like"/>
    <property type="match status" value="1"/>
</dbReference>
<evidence type="ECO:0000256" key="5">
    <source>
        <dbReference type="ARBA" id="ARBA00022759"/>
    </source>
</evidence>
<dbReference type="Pfam" id="PF00665">
    <property type="entry name" value="rve"/>
    <property type="match status" value="1"/>
</dbReference>
<dbReference type="InterPro" id="IPR039537">
    <property type="entry name" value="Retrotran_Ty1/copia-like"/>
</dbReference>
<evidence type="ECO:0000256" key="15">
    <source>
        <dbReference type="ARBA" id="ARBA00049244"/>
    </source>
</evidence>